<evidence type="ECO:0000313" key="1">
    <source>
        <dbReference type="EMBL" id="PXV69649.1"/>
    </source>
</evidence>
<organism evidence="1 2">
    <name type="scientific">Sinimarinibacterium flocculans</name>
    <dbReference type="NCBI Taxonomy" id="985250"/>
    <lineage>
        <taxon>Bacteria</taxon>
        <taxon>Pseudomonadati</taxon>
        <taxon>Pseudomonadota</taxon>
        <taxon>Gammaproteobacteria</taxon>
        <taxon>Nevskiales</taxon>
        <taxon>Nevskiaceae</taxon>
        <taxon>Sinimarinibacterium</taxon>
    </lineage>
</organism>
<comment type="caution">
    <text evidence="1">The sequence shown here is derived from an EMBL/GenBank/DDBJ whole genome shotgun (WGS) entry which is preliminary data.</text>
</comment>
<protein>
    <submittedName>
        <fullName evidence="1">Uncharacterized protein (TIGR02466 family)</fullName>
    </submittedName>
</protein>
<evidence type="ECO:0000313" key="2">
    <source>
        <dbReference type="Proteomes" id="UP000248330"/>
    </source>
</evidence>
<dbReference type="SUPFAM" id="SSF51197">
    <property type="entry name" value="Clavaminate synthase-like"/>
    <property type="match status" value="1"/>
</dbReference>
<sequence length="226" mass="25509">MSQPRSARFELQTAFAVPIGRAEHPGPAPLNRDLRGLFLEREQAGDRYRNPDPTMNIRPGLFESRFDLFDWTDPPIAELRAFCWSALFKTVSDLSGYAPQDMNRLEVRSTAWFHVTRRGGYFGQHNHPMASWSGVYCVDAGDDRSGHPESGALVFAHPFGMATAFTDLGNARLRDPWGVRPLSLTLKPGELVIFPSWLMHQVMPYQGDGERITVAFNAWFRQRAAA</sequence>
<keyword evidence="2" id="KW-1185">Reference proteome</keyword>
<gene>
    <name evidence="1" type="ORF">C8D93_103223</name>
</gene>
<dbReference type="EMBL" id="QICN01000003">
    <property type="protein sequence ID" value="PXV69649.1"/>
    <property type="molecule type" value="Genomic_DNA"/>
</dbReference>
<reference evidence="1 2" key="1">
    <citation type="submission" date="2018-04" db="EMBL/GenBank/DDBJ databases">
        <title>Genomic Encyclopedia of Type Strains, Phase IV (KMG-IV): sequencing the most valuable type-strain genomes for metagenomic binning, comparative biology and taxonomic classification.</title>
        <authorList>
            <person name="Goeker M."/>
        </authorList>
    </citation>
    <scope>NUCLEOTIDE SEQUENCE [LARGE SCALE GENOMIC DNA]</scope>
    <source>
        <strain evidence="1 2">DSM 104150</strain>
    </source>
</reference>
<name>A0A318EFW7_9GAMM</name>
<accession>A0A318EFW7</accession>
<dbReference type="OrthoDB" id="549777at2"/>
<dbReference type="RefSeq" id="WP_110264570.1">
    <property type="nucleotide sequence ID" value="NZ_CAKZQT010000037.1"/>
</dbReference>
<dbReference type="AlphaFoldDB" id="A0A318EFW7"/>
<dbReference type="Proteomes" id="UP000248330">
    <property type="component" value="Unassembled WGS sequence"/>
</dbReference>
<dbReference type="InterPro" id="IPR012668">
    <property type="entry name" value="CHP02466"/>
</dbReference>
<dbReference type="Pfam" id="PF13759">
    <property type="entry name" value="2OG-FeII_Oxy_5"/>
    <property type="match status" value="1"/>
</dbReference>
<proteinExistence type="predicted"/>
<dbReference type="Gene3D" id="2.60.120.620">
    <property type="entry name" value="q2cbj1_9rhob like domain"/>
    <property type="match status" value="1"/>
</dbReference>